<evidence type="ECO:0000313" key="4">
    <source>
        <dbReference type="Proteomes" id="UP000014174"/>
    </source>
</evidence>
<feature type="domain" description="D-glutamate N-acetyltransferase-like C-terminal" evidence="1">
    <location>
        <begin position="140"/>
        <end position="338"/>
    </location>
</feature>
<protein>
    <recommendedName>
        <fullName evidence="5">Protein often near L-alanine-DL-glutamate epimerase (Cell wall recycling)</fullName>
    </recommendedName>
</protein>
<dbReference type="PATRIC" id="fig|1150600.3.peg.4045"/>
<dbReference type="SUPFAM" id="SSF52540">
    <property type="entry name" value="P-loop containing nucleoside triphosphate hydrolases"/>
    <property type="match status" value="1"/>
</dbReference>
<feature type="domain" description="D-glutamate N-acetyltransferase-like N-terminal" evidence="2">
    <location>
        <begin position="40"/>
        <end position="133"/>
    </location>
</feature>
<keyword evidence="4" id="KW-1185">Reference proteome</keyword>
<dbReference type="InterPro" id="IPR035402">
    <property type="entry name" value="DgcN-like_N"/>
</dbReference>
<evidence type="ECO:0008006" key="5">
    <source>
        <dbReference type="Google" id="ProtNLM"/>
    </source>
</evidence>
<dbReference type="PANTHER" id="PTHR40690:SF1">
    <property type="entry name" value="DUF1611 DOMAIN-CONTAINING PROTEIN"/>
    <property type="match status" value="1"/>
</dbReference>
<dbReference type="Gene3D" id="3.40.50.720">
    <property type="entry name" value="NAD(P)-binding Rossmann-like Domain"/>
    <property type="match status" value="1"/>
</dbReference>
<reference evidence="3 4" key="1">
    <citation type="journal article" date="2013" name="Genome Announc.">
        <title>Draft Genome Sequence of Arcticibacter svalbardensis Strain MN12-7T, a Member of the Family Sphingobacteriaceae Isolated from an Arctic Soil Sample.</title>
        <authorList>
            <person name="Shivaji S."/>
            <person name="Ara S."/>
            <person name="Prasad S."/>
            <person name="Manasa B.P."/>
            <person name="Begum Z."/>
            <person name="Singh A."/>
            <person name="Kumar Pinnaka A."/>
        </authorList>
    </citation>
    <scope>NUCLEOTIDE SEQUENCE [LARGE SCALE GENOMIC DNA]</scope>
    <source>
        <strain evidence="3 4">MN12-7</strain>
    </source>
</reference>
<accession>R9GV48</accession>
<dbReference type="PIRSF" id="PIRSF026760">
    <property type="entry name" value="UCP026760"/>
    <property type="match status" value="1"/>
</dbReference>
<dbReference type="PANTHER" id="PTHR40690">
    <property type="entry name" value="GLL3100 PROTEIN"/>
    <property type="match status" value="1"/>
</dbReference>
<organism evidence="3 4">
    <name type="scientific">Arcticibacter svalbardensis MN12-7</name>
    <dbReference type="NCBI Taxonomy" id="1150600"/>
    <lineage>
        <taxon>Bacteria</taxon>
        <taxon>Pseudomonadati</taxon>
        <taxon>Bacteroidota</taxon>
        <taxon>Sphingobacteriia</taxon>
        <taxon>Sphingobacteriales</taxon>
        <taxon>Sphingobacteriaceae</taxon>
        <taxon>Arcticibacter</taxon>
    </lineage>
</organism>
<dbReference type="InterPro" id="IPR035086">
    <property type="entry name" value="DgcN-like_C"/>
</dbReference>
<dbReference type="RefSeq" id="WP_016197305.1">
    <property type="nucleotide sequence ID" value="NZ_AQPN01000143.1"/>
</dbReference>
<comment type="caution">
    <text evidence="3">The sequence shown here is derived from an EMBL/GenBank/DDBJ whole genome shotgun (WGS) entry which is preliminary data.</text>
</comment>
<dbReference type="InterPro" id="IPR011669">
    <property type="entry name" value="DgcN-like"/>
</dbReference>
<evidence type="ECO:0000313" key="3">
    <source>
        <dbReference type="EMBL" id="EOR92804.1"/>
    </source>
</evidence>
<dbReference type="STRING" id="1150600.ADIARSV_4086"/>
<dbReference type="Pfam" id="PF17396">
    <property type="entry name" value="DUF1611_N"/>
    <property type="match status" value="1"/>
</dbReference>
<dbReference type="AlphaFoldDB" id="R9GV48"/>
<dbReference type="InterPro" id="IPR027417">
    <property type="entry name" value="P-loop_NTPase"/>
</dbReference>
<dbReference type="Gene3D" id="3.40.50.300">
    <property type="entry name" value="P-loop containing nucleotide triphosphate hydrolases"/>
    <property type="match status" value="1"/>
</dbReference>
<dbReference type="Pfam" id="PF07755">
    <property type="entry name" value="DUF1611"/>
    <property type="match status" value="1"/>
</dbReference>
<dbReference type="OrthoDB" id="9778498at2"/>
<proteinExistence type="predicted"/>
<gene>
    <name evidence="3" type="ORF">ADIARSV_4086</name>
</gene>
<dbReference type="Proteomes" id="UP000014174">
    <property type="component" value="Unassembled WGS sequence"/>
</dbReference>
<name>R9GV48_9SPHI</name>
<sequence>METAIVLTSGLLNTMDAKTAHGLIRESNRFKIIGIVDHLQAGKDAGVVLDGTHRDIPVFGTIQEALHLKPVYCIVGVATSGGVFPESMLDDVRFAIEHQISIVNGLHDYLSERPDIRDQAAAHQVRLIDIRKPKLRKDLHFWTGEVLQMKTPVVAVIGTDCTLGKRTTTRLLLSASIQAGMNTQMIYTGQTGWLQGGKHGFIFDSTLNDFVSGELENAILTCNKETNPDVILIEGQSALRNPSGPCGSELLISGNAKHVVLVHSPKRTYYDHIPEWGKIPSLETEIALISLYGSKVLAIALNTENCSAEEAEEYKQSYETQFNIPVLLPLTEGCDRIVPLLQALKLDAQVA</sequence>
<dbReference type="eggNOG" id="COG3367">
    <property type="taxonomic scope" value="Bacteria"/>
</dbReference>
<dbReference type="EMBL" id="AQPN01000143">
    <property type="protein sequence ID" value="EOR92804.1"/>
    <property type="molecule type" value="Genomic_DNA"/>
</dbReference>
<evidence type="ECO:0000259" key="2">
    <source>
        <dbReference type="Pfam" id="PF17396"/>
    </source>
</evidence>
<evidence type="ECO:0000259" key="1">
    <source>
        <dbReference type="Pfam" id="PF07755"/>
    </source>
</evidence>